<reference evidence="7" key="1">
    <citation type="submission" date="2021-11" db="EMBL/GenBank/DDBJ databases">
        <authorList>
            <person name="Bulgarelli D."/>
        </authorList>
    </citation>
    <scope>NUCLEOTIDE SEQUENCE</scope>
    <source>
        <strain evidence="7">Bi133</strain>
    </source>
</reference>
<accession>A0A9W4PDA1</accession>
<dbReference type="Pfam" id="PF13847">
    <property type="entry name" value="Methyltransf_31"/>
    <property type="match status" value="1"/>
</dbReference>
<keyword evidence="3 5" id="KW-0949">S-adenosyl-L-methionine</keyword>
<dbReference type="NCBIfam" id="TIGR02072">
    <property type="entry name" value="BioC"/>
    <property type="match status" value="1"/>
</dbReference>
<evidence type="ECO:0000256" key="2">
    <source>
        <dbReference type="ARBA" id="ARBA00022679"/>
    </source>
</evidence>
<name>A0A9W4PDA1_9BACI</name>
<dbReference type="InterPro" id="IPR029063">
    <property type="entry name" value="SAM-dependent_MTases_sf"/>
</dbReference>
<dbReference type="GO" id="GO:0102130">
    <property type="term" value="F:malonyl-CoA methyltransferase activity"/>
    <property type="evidence" value="ECO:0007669"/>
    <property type="project" value="UniProtKB-EC"/>
</dbReference>
<keyword evidence="4 5" id="KW-0093">Biotin biosynthesis</keyword>
<dbReference type="InterPro" id="IPR011814">
    <property type="entry name" value="BioC"/>
</dbReference>
<dbReference type="EMBL" id="CAKKMG010000012">
    <property type="protein sequence ID" value="CAH0177676.1"/>
    <property type="molecule type" value="Genomic_DNA"/>
</dbReference>
<gene>
    <name evidence="5 7" type="primary">bioC</name>
    <name evidence="7" type="ORF">SRABI133_01344</name>
</gene>
<dbReference type="Proteomes" id="UP000789326">
    <property type="component" value="Unassembled WGS sequence"/>
</dbReference>
<dbReference type="GO" id="GO:0010340">
    <property type="term" value="F:carboxyl-O-methyltransferase activity"/>
    <property type="evidence" value="ECO:0007669"/>
    <property type="project" value="UniProtKB-UniRule"/>
</dbReference>
<evidence type="ECO:0000313" key="7">
    <source>
        <dbReference type="EMBL" id="CAH0177676.1"/>
    </source>
</evidence>
<dbReference type="GO" id="GO:0032259">
    <property type="term" value="P:methylation"/>
    <property type="evidence" value="ECO:0007669"/>
    <property type="project" value="UniProtKB-KW"/>
</dbReference>
<evidence type="ECO:0000259" key="6">
    <source>
        <dbReference type="Pfam" id="PF13847"/>
    </source>
</evidence>
<organism evidence="7 8">
    <name type="scientific">Peribacillus simplex</name>
    <dbReference type="NCBI Taxonomy" id="1478"/>
    <lineage>
        <taxon>Bacteria</taxon>
        <taxon>Bacillati</taxon>
        <taxon>Bacillota</taxon>
        <taxon>Bacilli</taxon>
        <taxon>Bacillales</taxon>
        <taxon>Bacillaceae</taxon>
        <taxon>Peribacillus</taxon>
    </lineage>
</organism>
<dbReference type="RefSeq" id="WP_230301267.1">
    <property type="nucleotide sequence ID" value="NZ_CAKKMG010000012.1"/>
</dbReference>
<dbReference type="SUPFAM" id="SSF53335">
    <property type="entry name" value="S-adenosyl-L-methionine-dependent methyltransferases"/>
    <property type="match status" value="1"/>
</dbReference>
<protein>
    <recommendedName>
        <fullName evidence="5">Malonyl-[acyl-carrier protein] O-methyltransferase</fullName>
        <shortName evidence="5">Malonyl-ACP O-methyltransferase</shortName>
        <ecNumber evidence="5">2.1.1.197</ecNumber>
    </recommendedName>
    <alternativeName>
        <fullName evidence="5">Biotin synthesis protein BioC</fullName>
    </alternativeName>
</protein>
<dbReference type="Gene3D" id="3.40.50.150">
    <property type="entry name" value="Vaccinia Virus protein VP39"/>
    <property type="match status" value="1"/>
</dbReference>
<dbReference type="HAMAP" id="MF_00835">
    <property type="entry name" value="BioC"/>
    <property type="match status" value="1"/>
</dbReference>
<keyword evidence="2 5" id="KW-0808">Transferase</keyword>
<dbReference type="GO" id="GO:0009102">
    <property type="term" value="P:biotin biosynthetic process"/>
    <property type="evidence" value="ECO:0007669"/>
    <property type="project" value="UniProtKB-UniRule"/>
</dbReference>
<dbReference type="CDD" id="cd02440">
    <property type="entry name" value="AdoMet_MTases"/>
    <property type="match status" value="1"/>
</dbReference>
<dbReference type="InterPro" id="IPR025714">
    <property type="entry name" value="Methyltranfer_dom"/>
</dbReference>
<evidence type="ECO:0000256" key="4">
    <source>
        <dbReference type="ARBA" id="ARBA00022756"/>
    </source>
</evidence>
<comment type="caution">
    <text evidence="7">The sequence shown here is derived from an EMBL/GenBank/DDBJ whole genome shotgun (WGS) entry which is preliminary data.</text>
</comment>
<sequence length="287" mass="33079">MIDKRLLSRRFSEHAKTYDAYANVQKNMAKQLVDLLPEKSTNHRINILEIGCGTGYLTRLLVKTFPNAAITAVDLAPGMVEVAKGMTDEERVTFLCTDIEEMELNENYDLIISNATFQWLNDLPATLEKLFTRLTAEGSLIFSTFGIDTFQELHMSYEQAKDKLQLAIDSSPGQMFYSLEELSQVCEETIPFSSAVPIEITKMEKFELEYFQTVREFFTSIKKIGAANSNKENYCQRPSFFRELINIYDKEYRNESGVKATYHCLFFKIKKYDQSEDNSGIQAKYYT</sequence>
<dbReference type="PANTHER" id="PTHR43861">
    <property type="entry name" value="TRANS-ACONITATE 2-METHYLTRANSFERASE-RELATED"/>
    <property type="match status" value="1"/>
</dbReference>
<comment type="catalytic activity">
    <reaction evidence="5">
        <text>malonyl-[ACP] + S-adenosyl-L-methionine = malonyl-[ACP] methyl ester + S-adenosyl-L-homocysteine</text>
        <dbReference type="Rhea" id="RHEA:17105"/>
        <dbReference type="Rhea" id="RHEA-COMP:9623"/>
        <dbReference type="Rhea" id="RHEA-COMP:9954"/>
        <dbReference type="ChEBI" id="CHEBI:57856"/>
        <dbReference type="ChEBI" id="CHEBI:59789"/>
        <dbReference type="ChEBI" id="CHEBI:78449"/>
        <dbReference type="ChEBI" id="CHEBI:78845"/>
        <dbReference type="EC" id="2.1.1.197"/>
    </reaction>
</comment>
<keyword evidence="1 5" id="KW-0489">Methyltransferase</keyword>
<evidence type="ECO:0000256" key="1">
    <source>
        <dbReference type="ARBA" id="ARBA00022603"/>
    </source>
</evidence>
<evidence type="ECO:0000313" key="8">
    <source>
        <dbReference type="Proteomes" id="UP000789326"/>
    </source>
</evidence>
<dbReference type="EC" id="2.1.1.197" evidence="5"/>
<comment type="function">
    <text evidence="5">Converts the free carboxyl group of a malonyl-thioester to its methyl ester by transfer of a methyl group from S-adenosyl-L-methionine (SAM). It allows to synthesize pimeloyl-ACP via the fatty acid synthetic pathway.</text>
</comment>
<feature type="domain" description="Methyltransferase" evidence="6">
    <location>
        <begin position="45"/>
        <end position="158"/>
    </location>
</feature>
<dbReference type="AlphaFoldDB" id="A0A9W4PDA1"/>
<evidence type="ECO:0000256" key="5">
    <source>
        <dbReference type="HAMAP-Rule" id="MF_00835"/>
    </source>
</evidence>
<comment type="similarity">
    <text evidence="5">Belongs to the methyltransferase superfamily.</text>
</comment>
<evidence type="ECO:0000256" key="3">
    <source>
        <dbReference type="ARBA" id="ARBA00022691"/>
    </source>
</evidence>
<proteinExistence type="inferred from homology"/>
<comment type="pathway">
    <text evidence="5">Cofactor biosynthesis; biotin biosynthesis.</text>
</comment>